<feature type="transmembrane region" description="Helical" evidence="1">
    <location>
        <begin position="21"/>
        <end position="40"/>
    </location>
</feature>
<evidence type="ECO:0000313" key="2">
    <source>
        <dbReference type="EMBL" id="SIR47529.1"/>
    </source>
</evidence>
<keyword evidence="1" id="KW-0812">Transmembrane</keyword>
<gene>
    <name evidence="2" type="ORF">SAMN05421858_2399</name>
</gene>
<sequence length="73" mass="7899">MSVRSRYESRIARKSVSYYDLVLLLLPVIVIGGFAVSLLTAVPKTIGTMLTGFVSSLVVGDAVFKRPPIGRSE</sequence>
<evidence type="ECO:0000313" key="3">
    <source>
        <dbReference type="Proteomes" id="UP000186914"/>
    </source>
</evidence>
<protein>
    <submittedName>
        <fullName evidence="2">Uncharacterized protein</fullName>
    </submittedName>
</protein>
<name>A0A1N7B892_9EURY</name>
<dbReference type="InterPro" id="IPR058328">
    <property type="entry name" value="DUF8015"/>
</dbReference>
<accession>A0A1N7B892</accession>
<dbReference type="Pfam" id="PF26047">
    <property type="entry name" value="DUF8015"/>
    <property type="match status" value="1"/>
</dbReference>
<dbReference type="AlphaFoldDB" id="A0A1N7B892"/>
<organism evidence="2 3">
    <name type="scientific">Haladaptatus litoreus</name>
    <dbReference type="NCBI Taxonomy" id="553468"/>
    <lineage>
        <taxon>Archaea</taxon>
        <taxon>Methanobacteriati</taxon>
        <taxon>Methanobacteriota</taxon>
        <taxon>Stenosarchaea group</taxon>
        <taxon>Halobacteria</taxon>
        <taxon>Halobacteriales</taxon>
        <taxon>Haladaptataceae</taxon>
        <taxon>Haladaptatus</taxon>
    </lineage>
</organism>
<dbReference type="EMBL" id="FTNO01000002">
    <property type="protein sequence ID" value="SIR47529.1"/>
    <property type="molecule type" value="Genomic_DNA"/>
</dbReference>
<dbReference type="RefSeq" id="WP_076430447.1">
    <property type="nucleotide sequence ID" value="NZ_FTNO01000002.1"/>
</dbReference>
<keyword evidence="1" id="KW-0472">Membrane</keyword>
<keyword evidence="3" id="KW-1185">Reference proteome</keyword>
<proteinExistence type="predicted"/>
<dbReference type="Proteomes" id="UP000186914">
    <property type="component" value="Unassembled WGS sequence"/>
</dbReference>
<keyword evidence="1" id="KW-1133">Transmembrane helix</keyword>
<dbReference type="OrthoDB" id="376416at2157"/>
<evidence type="ECO:0000256" key="1">
    <source>
        <dbReference type="SAM" id="Phobius"/>
    </source>
</evidence>
<reference evidence="3" key="1">
    <citation type="submission" date="2017-01" db="EMBL/GenBank/DDBJ databases">
        <authorList>
            <person name="Varghese N."/>
            <person name="Submissions S."/>
        </authorList>
    </citation>
    <scope>NUCLEOTIDE SEQUENCE [LARGE SCALE GENOMIC DNA]</scope>
    <source>
        <strain evidence="3">CGMCC 1.7737</strain>
    </source>
</reference>